<protein>
    <submittedName>
        <fullName evidence="2">Uncharacterized protein</fullName>
    </submittedName>
</protein>
<feature type="signal peptide" evidence="1">
    <location>
        <begin position="1"/>
        <end position="20"/>
    </location>
</feature>
<accession>A0A0S6W569</accession>
<dbReference type="eggNOG" id="ENOG502ZB8J">
    <property type="taxonomic scope" value="Bacteria"/>
</dbReference>
<gene>
    <name evidence="2" type="ORF">U27_01598</name>
</gene>
<evidence type="ECO:0000256" key="1">
    <source>
        <dbReference type="SAM" id="SignalP"/>
    </source>
</evidence>
<dbReference type="Proteomes" id="UP000030661">
    <property type="component" value="Unassembled WGS sequence"/>
</dbReference>
<keyword evidence="1" id="KW-0732">Signal</keyword>
<feature type="chain" id="PRO_5006631598" evidence="1">
    <location>
        <begin position="21"/>
        <end position="239"/>
    </location>
</feature>
<proteinExistence type="predicted"/>
<sequence length="239" mass="26198">MKHIAVLVIVIALLGGAASANQITTLSESSGAAIHIEVLPGERWTHQGKMLLFKFDVTPQIAVWIEDLHGNYLDTLYVTQKFAKQEWGGVRGQDKDKTFRSSSLPYWNHKRMEQGLASPTKNAPLPDAVTAASPTQKQAFSIVTKANTDLTEIAVLMEVNNSFDENEHYSNKPKEAAAEYNGQPAVIYRAMVNLAQPGTYAMQLIGHASWTGETDDLIEDLSTLTSAVCIIEKAVVIVE</sequence>
<reference evidence="2" key="1">
    <citation type="journal article" date="2015" name="PeerJ">
        <title>First genomic representation of candidate bacterial phylum KSB3 points to enhanced environmental sensing as a trigger of wastewater bulking.</title>
        <authorList>
            <person name="Sekiguchi Y."/>
            <person name="Ohashi A."/>
            <person name="Parks D.H."/>
            <person name="Yamauchi T."/>
            <person name="Tyson G.W."/>
            <person name="Hugenholtz P."/>
        </authorList>
    </citation>
    <scope>NUCLEOTIDE SEQUENCE [LARGE SCALE GENOMIC DNA]</scope>
</reference>
<dbReference type="STRING" id="1499967.U27_01598"/>
<organism evidence="2">
    <name type="scientific">Vecturithrix granuli</name>
    <dbReference type="NCBI Taxonomy" id="1499967"/>
    <lineage>
        <taxon>Bacteria</taxon>
        <taxon>Candidatus Moduliflexota</taxon>
        <taxon>Candidatus Vecturitrichia</taxon>
        <taxon>Candidatus Vecturitrichales</taxon>
        <taxon>Candidatus Vecturitrichaceae</taxon>
        <taxon>Candidatus Vecturithrix</taxon>
    </lineage>
</organism>
<evidence type="ECO:0000313" key="2">
    <source>
        <dbReference type="EMBL" id="GAK54768.1"/>
    </source>
</evidence>
<evidence type="ECO:0000313" key="3">
    <source>
        <dbReference type="Proteomes" id="UP000030661"/>
    </source>
</evidence>
<dbReference type="AlphaFoldDB" id="A0A0S6W569"/>
<keyword evidence="3" id="KW-1185">Reference proteome</keyword>
<dbReference type="EMBL" id="DF820463">
    <property type="protein sequence ID" value="GAK54768.1"/>
    <property type="molecule type" value="Genomic_DNA"/>
</dbReference>
<name>A0A0S6W569_VECG1</name>
<dbReference type="HOGENOM" id="CLU_100962_0_0_0"/>